<dbReference type="KEGG" id="afs:AFR_15730"/>
<keyword evidence="1" id="KW-0503">Monooxygenase</keyword>
<keyword evidence="1" id="KW-0560">Oxidoreductase</keyword>
<dbReference type="OrthoDB" id="5168853at2"/>
<organism evidence="1 2">
    <name type="scientific">Actinoplanes friuliensis DSM 7358</name>
    <dbReference type="NCBI Taxonomy" id="1246995"/>
    <lineage>
        <taxon>Bacteria</taxon>
        <taxon>Bacillati</taxon>
        <taxon>Actinomycetota</taxon>
        <taxon>Actinomycetes</taxon>
        <taxon>Micromonosporales</taxon>
        <taxon>Micromonosporaceae</taxon>
        <taxon>Actinoplanes</taxon>
    </lineage>
</organism>
<dbReference type="PATRIC" id="fig|1246995.3.peg.3194"/>
<dbReference type="eggNOG" id="COG2072">
    <property type="taxonomic scope" value="Bacteria"/>
</dbReference>
<name>U5VWP5_9ACTN</name>
<dbReference type="InterPro" id="IPR036188">
    <property type="entry name" value="FAD/NAD-bd_sf"/>
</dbReference>
<dbReference type="STRING" id="1246995.AFR_15730"/>
<sequence>MTTGRSRLRVAVVGAGLGGIAAAIKLRKNTRASVVIFEQSAGVGGTWYDNRYPGCEVDVPSHAYSFSFLKYDWPRTHATQPELLAYAEHVVDRFGLRPHLRLNTRVTDLVWEESTSTYTLSTEHGDSEEFDVVISALGLLSVPRYPEWPGLETFTGPCFHTSRWEDHDLTGKSVAVVGTGSTAVQIVPSIAGAAAKVHVFQREPGWIEPKNEREYTPRERWIYRHVPLAQRLSRAKIFHQGNRRFKGYDVGSRRQQRMREVCEQFITTSITDPATRAAVTPDYPWGCKRPVISSTFYPSLNRDNVELVPHAVSRVTEAGVVDATGTARDIDVLILSTGFQPTKFLAGLDVKGRDGRGIHDVWRERAAAFMGITVPGFPNFFILYGPNTNGGVSIIAQLERQAEVVVQSVRRLERTRRRSIDTSPAAARRFTEWIDRRMAGSASAMNAGCHNYYHDPAGHNVTQWPGGHLAYALATRFVARFGLRTPR</sequence>
<dbReference type="Gene3D" id="3.50.50.60">
    <property type="entry name" value="FAD/NAD(P)-binding domain"/>
    <property type="match status" value="3"/>
</dbReference>
<dbReference type="InterPro" id="IPR051209">
    <property type="entry name" value="FAD-bind_Monooxygenase_sf"/>
</dbReference>
<evidence type="ECO:0000313" key="1">
    <source>
        <dbReference type="EMBL" id="AGZ41428.1"/>
    </source>
</evidence>
<evidence type="ECO:0000313" key="2">
    <source>
        <dbReference type="Proteomes" id="UP000017746"/>
    </source>
</evidence>
<dbReference type="HOGENOM" id="CLU_006937_7_1_11"/>
<reference evidence="1 2" key="1">
    <citation type="journal article" date="2014" name="J. Biotechnol.">
        <title>Complete genome sequence of the actinobacterium Actinoplanes friuliensis HAG 010964, producer of the lipopeptide antibiotic friulimycin.</title>
        <authorList>
            <person name="Ruckert C."/>
            <person name="Szczepanowski R."/>
            <person name="Albersmeier A."/>
            <person name="Goesmann A."/>
            <person name="Fischer N."/>
            <person name="Steinkamper A."/>
            <person name="Puhler A."/>
            <person name="Biener R."/>
            <person name="Schwartz D."/>
            <person name="Kalinowski J."/>
        </authorList>
    </citation>
    <scope>NUCLEOTIDE SEQUENCE [LARGE SCALE GENOMIC DNA]</scope>
    <source>
        <strain evidence="1 2">DSM 7358</strain>
    </source>
</reference>
<dbReference type="EMBL" id="CP006272">
    <property type="protein sequence ID" value="AGZ41428.1"/>
    <property type="molecule type" value="Genomic_DNA"/>
</dbReference>
<dbReference type="PANTHER" id="PTHR42877">
    <property type="entry name" value="L-ORNITHINE N(5)-MONOOXYGENASE-RELATED"/>
    <property type="match status" value="1"/>
</dbReference>
<gene>
    <name evidence="1" type="ORF">AFR_15730</name>
</gene>
<dbReference type="PRINTS" id="PR00419">
    <property type="entry name" value="ADXRDTASE"/>
</dbReference>
<dbReference type="GO" id="GO:0004497">
    <property type="term" value="F:monooxygenase activity"/>
    <property type="evidence" value="ECO:0007669"/>
    <property type="project" value="UniProtKB-KW"/>
</dbReference>
<dbReference type="Proteomes" id="UP000017746">
    <property type="component" value="Chromosome"/>
</dbReference>
<accession>U5VWP5</accession>
<protein>
    <submittedName>
        <fullName evidence="1">4-hydroxyacetophenone monooxygenase HapE</fullName>
    </submittedName>
</protein>
<dbReference type="AlphaFoldDB" id="U5VWP5"/>
<proteinExistence type="predicted"/>
<dbReference type="PANTHER" id="PTHR42877:SF4">
    <property type="entry name" value="FAD_NAD(P)-BINDING DOMAIN-CONTAINING PROTEIN-RELATED"/>
    <property type="match status" value="1"/>
</dbReference>
<keyword evidence="2" id="KW-1185">Reference proteome</keyword>
<dbReference type="SUPFAM" id="SSF51905">
    <property type="entry name" value="FAD/NAD(P)-binding domain"/>
    <property type="match status" value="2"/>
</dbReference>
<dbReference type="Pfam" id="PF13738">
    <property type="entry name" value="Pyr_redox_3"/>
    <property type="match status" value="1"/>
</dbReference>
<dbReference type="RefSeq" id="WP_023361487.1">
    <property type="nucleotide sequence ID" value="NC_022657.1"/>
</dbReference>